<dbReference type="SUPFAM" id="SSF52540">
    <property type="entry name" value="P-loop containing nucleoside triphosphate hydrolases"/>
    <property type="match status" value="1"/>
</dbReference>
<name>A0A7G6SVR1_9HYPH</name>
<evidence type="ECO:0000313" key="2">
    <source>
        <dbReference type="Proteomes" id="UP000515465"/>
    </source>
</evidence>
<dbReference type="InterPro" id="IPR027417">
    <property type="entry name" value="P-loop_NTPase"/>
</dbReference>
<dbReference type="EMBL" id="CP050296">
    <property type="protein sequence ID" value="QND58593.1"/>
    <property type="molecule type" value="Genomic_DNA"/>
</dbReference>
<dbReference type="RefSeq" id="WP_183456250.1">
    <property type="nucleotide sequence ID" value="NZ_CP050296.1"/>
</dbReference>
<dbReference type="AlphaFoldDB" id="A0A7G6SVR1"/>
<keyword evidence="1" id="KW-0808">Transferase</keyword>
<dbReference type="GO" id="GO:0016740">
    <property type="term" value="F:transferase activity"/>
    <property type="evidence" value="ECO:0007669"/>
    <property type="project" value="UniProtKB-KW"/>
</dbReference>
<dbReference type="Gene3D" id="3.40.50.300">
    <property type="entry name" value="P-loop containing nucleotide triphosphate hydrolases"/>
    <property type="match status" value="1"/>
</dbReference>
<gene>
    <name evidence="1" type="ORF">HB778_19830</name>
</gene>
<protein>
    <submittedName>
        <fullName evidence="1">Sulfotransferase</fullName>
    </submittedName>
</protein>
<proteinExistence type="predicted"/>
<evidence type="ECO:0000313" key="1">
    <source>
        <dbReference type="EMBL" id="QND58593.1"/>
    </source>
</evidence>
<sequence length="198" mass="22593">MRPAGVKFSKNHDFDLSGRILPDVPYLVQHRSFMPGTVSDFELYLLDGGADTKESFKEFALIRTDGWAAFMAKWVDSRIKFDRLLVGYEDFVSDPQGTMKRVIPFFAPGEKPDEERLARIVKNETHVAVTKQGGEEWTANAGVKAFRKVEAFRFYDAGLFRELELIAQEKRRVIAKEASPRPSSGRFRLPLMKAIFGR</sequence>
<accession>A0A7G6SVR1</accession>
<reference evidence="1" key="1">
    <citation type="journal article" date="2020" name="Mol. Plant Microbe Interact.">
        <title>Complete genome sequences of four natural Pseudomonas isolates that catabolize a wide range of aromatic compounds relevant to lignin valorization.</title>
        <authorList>
            <person name="Hatmaker E.A."/>
            <person name="Presle G."/>
            <person name="Cannon O."/>
            <person name="Guss A.M."/>
            <person name="Elkins J.G."/>
        </authorList>
    </citation>
    <scope>NUCLEOTIDE SEQUENCE</scope>
    <source>
        <strain evidence="1">583</strain>
    </source>
</reference>
<organism evidence="1 2">
    <name type="scientific">Mesorhizobium huakuii</name>
    <dbReference type="NCBI Taxonomy" id="28104"/>
    <lineage>
        <taxon>Bacteria</taxon>
        <taxon>Pseudomonadati</taxon>
        <taxon>Pseudomonadota</taxon>
        <taxon>Alphaproteobacteria</taxon>
        <taxon>Hyphomicrobiales</taxon>
        <taxon>Phyllobacteriaceae</taxon>
        <taxon>Mesorhizobium</taxon>
    </lineage>
</organism>
<dbReference type="Proteomes" id="UP000515465">
    <property type="component" value="Chromosome"/>
</dbReference>